<name>A0A8C5YYM0_MARMA</name>
<dbReference type="SMART" id="SM00184">
    <property type="entry name" value="RING"/>
    <property type="match status" value="1"/>
</dbReference>
<evidence type="ECO:0000313" key="9">
    <source>
        <dbReference type="Proteomes" id="UP000694407"/>
    </source>
</evidence>
<dbReference type="InterPro" id="IPR013083">
    <property type="entry name" value="Znf_RING/FYVE/PHD"/>
</dbReference>
<evidence type="ECO:0000313" key="8">
    <source>
        <dbReference type="Ensembl" id="ENSMMMP00000005393.1"/>
    </source>
</evidence>
<dbReference type="Gene3D" id="2.60.120.920">
    <property type="match status" value="1"/>
</dbReference>
<dbReference type="PANTHER" id="PTHR24103">
    <property type="entry name" value="E3 UBIQUITIN-PROTEIN LIGASE TRIM"/>
    <property type="match status" value="1"/>
</dbReference>
<dbReference type="Pfam" id="PF00622">
    <property type="entry name" value="SPRY"/>
    <property type="match status" value="1"/>
</dbReference>
<feature type="domain" description="RING-type" evidence="5">
    <location>
        <begin position="15"/>
        <end position="56"/>
    </location>
</feature>
<dbReference type="Pfam" id="PF15227">
    <property type="entry name" value="zf-C3HC4_4"/>
    <property type="match status" value="1"/>
</dbReference>
<dbReference type="Gene3D" id="3.30.40.10">
    <property type="entry name" value="Zinc/RING finger domain, C3HC4 (zinc finger)"/>
    <property type="match status" value="1"/>
</dbReference>
<dbReference type="SUPFAM" id="SSF57850">
    <property type="entry name" value="RING/U-box"/>
    <property type="match status" value="1"/>
</dbReference>
<dbReference type="InterPro" id="IPR013320">
    <property type="entry name" value="ConA-like_dom_sf"/>
</dbReference>
<dbReference type="InterPro" id="IPR043136">
    <property type="entry name" value="B30.2/SPRY_sf"/>
</dbReference>
<dbReference type="PROSITE" id="PS50188">
    <property type="entry name" value="B302_SPRY"/>
    <property type="match status" value="1"/>
</dbReference>
<dbReference type="GeneTree" id="ENSGT00940000160005"/>
<evidence type="ECO:0000256" key="3">
    <source>
        <dbReference type="ARBA" id="ARBA00022833"/>
    </source>
</evidence>
<dbReference type="Gene3D" id="3.30.160.60">
    <property type="entry name" value="Classic Zinc Finger"/>
    <property type="match status" value="1"/>
</dbReference>
<evidence type="ECO:0000256" key="4">
    <source>
        <dbReference type="PROSITE-ProRule" id="PRU00024"/>
    </source>
</evidence>
<evidence type="ECO:0000256" key="2">
    <source>
        <dbReference type="ARBA" id="ARBA00022771"/>
    </source>
</evidence>
<keyword evidence="9" id="KW-1185">Reference proteome</keyword>
<dbReference type="InterPro" id="IPR050143">
    <property type="entry name" value="TRIM/RBCC"/>
</dbReference>
<feature type="domain" description="B30.2/SPRY" evidence="7">
    <location>
        <begin position="269"/>
        <end position="456"/>
    </location>
</feature>
<dbReference type="PROSITE" id="PS50119">
    <property type="entry name" value="ZF_BBOX"/>
    <property type="match status" value="1"/>
</dbReference>
<dbReference type="Ensembl" id="ENSMMMT00000006150.1">
    <property type="protein sequence ID" value="ENSMMMP00000005393.1"/>
    <property type="gene ID" value="ENSMMMG00000004728.1"/>
</dbReference>
<dbReference type="Proteomes" id="UP000694407">
    <property type="component" value="Unplaced"/>
</dbReference>
<sequence length="456" mass="53725">MDSDILQVFQRELTCSICMNYLIDPVTICCGHSFCWPCLCLLWEEAQTPADCPMCREPSQQIDFKSNICLKNLVSIVRKASVRHFPSSKDHMCVTHKERKIFCEENKTLLCLLCSNSQEHRAHRHCPIEEAAEQYREKFLKLMRSLWKKIQENQRNLKEESRKINQWWYVHLHRENTKAAYRMLHPSVHEEEKEHLETLLKERKLTIQQIKKSKAKMLQKGKQLKKDYQELMKMCHKPYVELFEVSNWDMTENILFSVFLHMPQPVRPQLSAQPITGLRDELNHFQVNISFRNEISSHNVVLCDVRRLMFGEDDEDEALNSDRSNYFAALGDQIFTSGKHYWELDVCGSWNWAVGVCRDSVVRKNHTLPEFEDMFLLLCVKEGTHFSLLTTSPIFSLYIERPMGHVGVFLDFQSKSVSFLNVARSSLIWRYPIESLSFPVRPFIFHTSSVYLLYSQ</sequence>
<evidence type="ECO:0000259" key="7">
    <source>
        <dbReference type="PROSITE" id="PS50188"/>
    </source>
</evidence>
<keyword evidence="2 4" id="KW-0863">Zinc-finger</keyword>
<dbReference type="SUPFAM" id="SSF57845">
    <property type="entry name" value="B-box zinc-binding domain"/>
    <property type="match status" value="1"/>
</dbReference>
<evidence type="ECO:0000259" key="5">
    <source>
        <dbReference type="PROSITE" id="PS50089"/>
    </source>
</evidence>
<keyword evidence="3" id="KW-0862">Zinc</keyword>
<accession>A0A8C5YYM0</accession>
<evidence type="ECO:0000256" key="1">
    <source>
        <dbReference type="ARBA" id="ARBA00022723"/>
    </source>
</evidence>
<proteinExistence type="predicted"/>
<reference evidence="8" key="2">
    <citation type="submission" date="2025-09" db="UniProtKB">
        <authorList>
            <consortium name="Ensembl"/>
        </authorList>
    </citation>
    <scope>IDENTIFICATION</scope>
</reference>
<protein>
    <submittedName>
        <fullName evidence="8">Tripartite motif-containing protein 43</fullName>
    </submittedName>
</protein>
<dbReference type="InterPro" id="IPR001841">
    <property type="entry name" value="Znf_RING"/>
</dbReference>
<dbReference type="InterPro" id="IPR017907">
    <property type="entry name" value="Znf_RING_CS"/>
</dbReference>
<dbReference type="SUPFAM" id="SSF49899">
    <property type="entry name" value="Concanavalin A-like lectins/glucanases"/>
    <property type="match status" value="1"/>
</dbReference>
<dbReference type="CDD" id="cd19783">
    <property type="entry name" value="Bbox2_TRIM43-like"/>
    <property type="match status" value="1"/>
</dbReference>
<organism evidence="8 9">
    <name type="scientific">Marmota marmota marmota</name>
    <name type="common">Alpine marmot</name>
    <dbReference type="NCBI Taxonomy" id="9994"/>
    <lineage>
        <taxon>Eukaryota</taxon>
        <taxon>Metazoa</taxon>
        <taxon>Chordata</taxon>
        <taxon>Craniata</taxon>
        <taxon>Vertebrata</taxon>
        <taxon>Euteleostomi</taxon>
        <taxon>Mammalia</taxon>
        <taxon>Eutheria</taxon>
        <taxon>Euarchontoglires</taxon>
        <taxon>Glires</taxon>
        <taxon>Rodentia</taxon>
        <taxon>Sciuromorpha</taxon>
        <taxon>Sciuridae</taxon>
        <taxon>Xerinae</taxon>
        <taxon>Marmotini</taxon>
        <taxon>Marmota</taxon>
    </lineage>
</organism>
<gene>
    <name evidence="8" type="primary">LOC107145741</name>
</gene>
<dbReference type="PRINTS" id="PR01407">
    <property type="entry name" value="BUTYPHLNCDUF"/>
</dbReference>
<dbReference type="PROSITE" id="PS00518">
    <property type="entry name" value="ZF_RING_1"/>
    <property type="match status" value="1"/>
</dbReference>
<dbReference type="InterPro" id="IPR001870">
    <property type="entry name" value="B30.2/SPRY"/>
</dbReference>
<dbReference type="GO" id="GO:0008270">
    <property type="term" value="F:zinc ion binding"/>
    <property type="evidence" value="ECO:0007669"/>
    <property type="project" value="UniProtKB-KW"/>
</dbReference>
<dbReference type="InterPro" id="IPR003879">
    <property type="entry name" value="Butyrophylin_SPRY"/>
</dbReference>
<keyword evidence="1" id="KW-0479">Metal-binding</keyword>
<reference evidence="8" key="1">
    <citation type="submission" date="2025-08" db="UniProtKB">
        <authorList>
            <consortium name="Ensembl"/>
        </authorList>
    </citation>
    <scope>IDENTIFICATION</scope>
</reference>
<dbReference type="InterPro" id="IPR003877">
    <property type="entry name" value="SPRY_dom"/>
</dbReference>
<dbReference type="AlphaFoldDB" id="A0A8C5YYM0"/>
<evidence type="ECO:0000259" key="6">
    <source>
        <dbReference type="PROSITE" id="PS50119"/>
    </source>
</evidence>
<feature type="domain" description="B box-type" evidence="6">
    <location>
        <begin position="88"/>
        <end position="128"/>
    </location>
</feature>
<dbReference type="InterPro" id="IPR000315">
    <property type="entry name" value="Znf_B-box"/>
</dbReference>
<dbReference type="PROSITE" id="PS50089">
    <property type="entry name" value="ZF_RING_2"/>
    <property type="match status" value="1"/>
</dbReference>